<accession>A0A550CGS4</accession>
<keyword evidence="3" id="KW-1185">Reference proteome</keyword>
<gene>
    <name evidence="2" type="ORF">BD626DRAFT_493494</name>
</gene>
<proteinExistence type="predicted"/>
<protein>
    <submittedName>
        <fullName evidence="2">Uncharacterized protein</fullName>
    </submittedName>
</protein>
<dbReference type="EMBL" id="VDMD01000008">
    <property type="protein sequence ID" value="TRM64012.1"/>
    <property type="molecule type" value="Genomic_DNA"/>
</dbReference>
<dbReference type="Proteomes" id="UP000320762">
    <property type="component" value="Unassembled WGS sequence"/>
</dbReference>
<feature type="region of interest" description="Disordered" evidence="1">
    <location>
        <begin position="1"/>
        <end position="50"/>
    </location>
</feature>
<feature type="compositionally biased region" description="Polar residues" evidence="1">
    <location>
        <begin position="9"/>
        <end position="46"/>
    </location>
</feature>
<sequence>MSLLYASARSKNAASTSGQLSAGHSVAQTSTREVSDSSMSSPTGASRSIAWSDVSSEAGLSILTSAERSLNTDVSACTDLTDRSPFLESVSGFSPPSSSLPRSMQDGETEAWEVLEDEQRAYAQASTQCQALSVRRPSLRPPICAWQWDTARRGQESEAYPVPQVSKLGPSVQRRQRRGIEAHTSGQRSLLSAFASLLSVDEDTVALLSSDARQPKPLFSGACLIGDDGGENEHGIAEADARVGRLFRDVGGEGRLLRNAVTSQVDYEHEAGPNLVDTTLFSGYRHTASP</sequence>
<organism evidence="2 3">
    <name type="scientific">Schizophyllum amplum</name>
    <dbReference type="NCBI Taxonomy" id="97359"/>
    <lineage>
        <taxon>Eukaryota</taxon>
        <taxon>Fungi</taxon>
        <taxon>Dikarya</taxon>
        <taxon>Basidiomycota</taxon>
        <taxon>Agaricomycotina</taxon>
        <taxon>Agaricomycetes</taxon>
        <taxon>Agaricomycetidae</taxon>
        <taxon>Agaricales</taxon>
        <taxon>Schizophyllaceae</taxon>
        <taxon>Schizophyllum</taxon>
    </lineage>
</organism>
<comment type="caution">
    <text evidence="2">The sequence shown here is derived from an EMBL/GenBank/DDBJ whole genome shotgun (WGS) entry which is preliminary data.</text>
</comment>
<evidence type="ECO:0000313" key="3">
    <source>
        <dbReference type="Proteomes" id="UP000320762"/>
    </source>
</evidence>
<feature type="compositionally biased region" description="Low complexity" evidence="1">
    <location>
        <begin position="89"/>
        <end position="103"/>
    </location>
</feature>
<feature type="region of interest" description="Disordered" evidence="1">
    <location>
        <begin position="85"/>
        <end position="109"/>
    </location>
</feature>
<reference evidence="2 3" key="1">
    <citation type="journal article" date="2019" name="New Phytol.">
        <title>Comparative genomics reveals unique wood-decay strategies and fruiting body development in the Schizophyllaceae.</title>
        <authorList>
            <person name="Almasi E."/>
            <person name="Sahu N."/>
            <person name="Krizsan K."/>
            <person name="Balint B."/>
            <person name="Kovacs G.M."/>
            <person name="Kiss B."/>
            <person name="Cseklye J."/>
            <person name="Drula E."/>
            <person name="Henrissat B."/>
            <person name="Nagy I."/>
            <person name="Chovatia M."/>
            <person name="Adam C."/>
            <person name="LaButti K."/>
            <person name="Lipzen A."/>
            <person name="Riley R."/>
            <person name="Grigoriev I.V."/>
            <person name="Nagy L.G."/>
        </authorList>
    </citation>
    <scope>NUCLEOTIDE SEQUENCE [LARGE SCALE GENOMIC DNA]</scope>
    <source>
        <strain evidence="2 3">NL-1724</strain>
    </source>
</reference>
<name>A0A550CGS4_9AGAR</name>
<evidence type="ECO:0000256" key="1">
    <source>
        <dbReference type="SAM" id="MobiDB-lite"/>
    </source>
</evidence>
<evidence type="ECO:0000313" key="2">
    <source>
        <dbReference type="EMBL" id="TRM64012.1"/>
    </source>
</evidence>
<dbReference type="AlphaFoldDB" id="A0A550CGS4"/>